<evidence type="ECO:0000256" key="8">
    <source>
        <dbReference type="ARBA" id="ARBA00023180"/>
    </source>
</evidence>
<evidence type="ECO:0000256" key="5">
    <source>
        <dbReference type="ARBA" id="ARBA00022889"/>
    </source>
</evidence>
<accession>A0A7K5IC20</accession>
<evidence type="ECO:0000256" key="3">
    <source>
        <dbReference type="ARBA" id="ARBA00022737"/>
    </source>
</evidence>
<evidence type="ECO:0000256" key="4">
    <source>
        <dbReference type="ARBA" id="ARBA00022837"/>
    </source>
</evidence>
<dbReference type="EMBL" id="VYZB01003179">
    <property type="protein sequence ID" value="NWS79227.1"/>
    <property type="molecule type" value="Genomic_DNA"/>
</dbReference>
<evidence type="ECO:0000256" key="7">
    <source>
        <dbReference type="ARBA" id="ARBA00023136"/>
    </source>
</evidence>
<comment type="caution">
    <text evidence="11">The sequence shown here is derived from an EMBL/GenBank/DDBJ whole genome shotgun (WGS) entry which is preliminary data.</text>
</comment>
<dbReference type="PROSITE" id="PS50268">
    <property type="entry name" value="CADHERIN_2"/>
    <property type="match status" value="1"/>
</dbReference>
<dbReference type="GO" id="GO:0007156">
    <property type="term" value="P:homophilic cell adhesion via plasma membrane adhesion molecules"/>
    <property type="evidence" value="ECO:0007669"/>
    <property type="project" value="InterPro"/>
</dbReference>
<dbReference type="GO" id="GO:0005509">
    <property type="term" value="F:calcium ion binding"/>
    <property type="evidence" value="ECO:0007669"/>
    <property type="project" value="UniProtKB-UniRule"/>
</dbReference>
<dbReference type="AlphaFoldDB" id="A0A7K5IC20"/>
<dbReference type="SUPFAM" id="SSF49313">
    <property type="entry name" value="Cadherin-like"/>
    <property type="match status" value="1"/>
</dbReference>
<evidence type="ECO:0000256" key="2">
    <source>
        <dbReference type="ARBA" id="ARBA00022692"/>
    </source>
</evidence>
<keyword evidence="5" id="KW-0130">Cell adhesion</keyword>
<sequence>LTATDADDGMNGHVKYNFHKISNRASELFHLDSETGEIFLRKDLDFEEISFHELQVQAEDGGGLLDKAKVA</sequence>
<dbReference type="Proteomes" id="UP000549499">
    <property type="component" value="Unassembled WGS sequence"/>
</dbReference>
<evidence type="ECO:0000256" key="6">
    <source>
        <dbReference type="ARBA" id="ARBA00022989"/>
    </source>
</evidence>
<dbReference type="Pfam" id="PF00028">
    <property type="entry name" value="Cadherin"/>
    <property type="match status" value="1"/>
</dbReference>
<comment type="subcellular location">
    <subcellularLocation>
        <location evidence="1">Membrane</location>
        <topology evidence="1">Single-pass membrane protein</topology>
    </subcellularLocation>
</comment>
<feature type="domain" description="Cadherin" evidence="10">
    <location>
        <begin position="1"/>
        <end position="62"/>
    </location>
</feature>
<dbReference type="InterPro" id="IPR002126">
    <property type="entry name" value="Cadherin-like_dom"/>
</dbReference>
<keyword evidence="2" id="KW-0812">Transmembrane</keyword>
<dbReference type="OrthoDB" id="9990384at2759"/>
<dbReference type="FunFam" id="2.60.40.60:FF:000002">
    <property type="entry name" value="Protocadherin alpha 2"/>
    <property type="match status" value="1"/>
</dbReference>
<dbReference type="InterPro" id="IPR050174">
    <property type="entry name" value="Protocadherin/Cadherin-CA"/>
</dbReference>
<evidence type="ECO:0000256" key="9">
    <source>
        <dbReference type="PROSITE-ProRule" id="PRU00043"/>
    </source>
</evidence>
<feature type="non-terminal residue" evidence="11">
    <location>
        <position position="71"/>
    </location>
</feature>
<keyword evidence="3" id="KW-0677">Repeat</keyword>
<keyword evidence="8" id="KW-0325">Glycoprotein</keyword>
<evidence type="ECO:0000256" key="1">
    <source>
        <dbReference type="ARBA" id="ARBA00004167"/>
    </source>
</evidence>
<protein>
    <submittedName>
        <fullName evidence="11">PCDG1 protein</fullName>
    </submittedName>
</protein>
<dbReference type="GO" id="GO:0005886">
    <property type="term" value="C:plasma membrane"/>
    <property type="evidence" value="ECO:0007669"/>
    <property type="project" value="TreeGrafter"/>
</dbReference>
<dbReference type="InterPro" id="IPR015919">
    <property type="entry name" value="Cadherin-like_sf"/>
</dbReference>
<feature type="non-terminal residue" evidence="11">
    <location>
        <position position="1"/>
    </location>
</feature>
<keyword evidence="7" id="KW-0472">Membrane</keyword>
<evidence type="ECO:0000313" key="11">
    <source>
        <dbReference type="EMBL" id="NWS79227.1"/>
    </source>
</evidence>
<name>A0A7K5IC20_CROSL</name>
<evidence type="ECO:0000259" key="10">
    <source>
        <dbReference type="PROSITE" id="PS50268"/>
    </source>
</evidence>
<dbReference type="SMART" id="SM00112">
    <property type="entry name" value="CA"/>
    <property type="match status" value="1"/>
</dbReference>
<keyword evidence="4 9" id="KW-0106">Calcium</keyword>
<dbReference type="CDD" id="cd11304">
    <property type="entry name" value="Cadherin_repeat"/>
    <property type="match status" value="1"/>
</dbReference>
<dbReference type="PANTHER" id="PTHR24028">
    <property type="entry name" value="CADHERIN-87A"/>
    <property type="match status" value="1"/>
</dbReference>
<evidence type="ECO:0000313" key="12">
    <source>
        <dbReference type="Proteomes" id="UP000549499"/>
    </source>
</evidence>
<gene>
    <name evidence="11" type="primary">Pcdhga1</name>
    <name evidence="11" type="ORF">CROSUL_R15476</name>
</gene>
<keyword evidence="12" id="KW-1185">Reference proteome</keyword>
<dbReference type="PANTHER" id="PTHR24028:SF234">
    <property type="entry name" value="PROTOCADHERIN GAMMA-A3"/>
    <property type="match status" value="1"/>
</dbReference>
<organism evidence="11 12">
    <name type="scientific">Crotophaga sulcirostris</name>
    <name type="common">Groove-billed ani</name>
    <dbReference type="NCBI Taxonomy" id="33598"/>
    <lineage>
        <taxon>Eukaryota</taxon>
        <taxon>Metazoa</taxon>
        <taxon>Chordata</taxon>
        <taxon>Craniata</taxon>
        <taxon>Vertebrata</taxon>
        <taxon>Euteleostomi</taxon>
        <taxon>Archelosauria</taxon>
        <taxon>Archosauria</taxon>
        <taxon>Dinosauria</taxon>
        <taxon>Saurischia</taxon>
        <taxon>Theropoda</taxon>
        <taxon>Coelurosauria</taxon>
        <taxon>Aves</taxon>
        <taxon>Neognathae</taxon>
        <taxon>Neoaves</taxon>
        <taxon>Otidimorphae</taxon>
        <taxon>Cuculiformes</taxon>
        <taxon>Crotophagidae</taxon>
        <taxon>Crotophaga</taxon>
    </lineage>
</organism>
<reference evidence="11 12" key="1">
    <citation type="submission" date="2019-09" db="EMBL/GenBank/DDBJ databases">
        <title>Bird 10,000 Genomes (B10K) Project - Family phase.</title>
        <authorList>
            <person name="Zhang G."/>
        </authorList>
    </citation>
    <scope>NUCLEOTIDE SEQUENCE [LARGE SCALE GENOMIC DNA]</scope>
    <source>
        <strain evidence="11">B10K-DU-003-44</strain>
        <tissue evidence="11">Muscle</tissue>
    </source>
</reference>
<keyword evidence="6" id="KW-1133">Transmembrane helix</keyword>
<dbReference type="Gene3D" id="2.60.40.60">
    <property type="entry name" value="Cadherins"/>
    <property type="match status" value="1"/>
</dbReference>
<proteinExistence type="predicted"/>